<proteinExistence type="predicted"/>
<evidence type="ECO:0000256" key="1">
    <source>
        <dbReference type="SAM" id="MobiDB-lite"/>
    </source>
</evidence>
<dbReference type="AlphaFoldDB" id="B9SDD1"/>
<evidence type="ECO:0008006" key="4">
    <source>
        <dbReference type="Google" id="ProtNLM"/>
    </source>
</evidence>
<gene>
    <name evidence="2" type="ORF">RCOM_1516670</name>
</gene>
<sequence length="147" mass="16798">MKKEEENRGGLDLRGINEAEIASYIRNKKELQFRTVLWELLNGDHSNQNPTKKSSSRPKKKIAALPPKKPNFKDNKKKTSVKSSKVNYDALKKILDDDDEHQCTGGAGDANSNSNNNTTTGDQFHDHNRQEDDGYRYTDVDHDDFEF</sequence>
<dbReference type="EMBL" id="EQ973927">
    <property type="protein sequence ID" value="EEF38368.1"/>
    <property type="molecule type" value="Genomic_DNA"/>
</dbReference>
<dbReference type="KEGG" id="rcu:8284258"/>
<protein>
    <recommendedName>
        <fullName evidence="4">Brf1 TBP-binding domain-containing protein</fullName>
    </recommendedName>
</protein>
<dbReference type="OrthoDB" id="1435073at2759"/>
<feature type="region of interest" description="Disordered" evidence="1">
    <location>
        <begin position="99"/>
        <end position="147"/>
    </location>
</feature>
<evidence type="ECO:0000313" key="2">
    <source>
        <dbReference type="EMBL" id="EEF38368.1"/>
    </source>
</evidence>
<feature type="compositionally biased region" description="Low complexity" evidence="1">
    <location>
        <begin position="109"/>
        <end position="122"/>
    </location>
</feature>
<keyword evidence="3" id="KW-1185">Reference proteome</keyword>
<feature type="compositionally biased region" description="Basic and acidic residues" evidence="1">
    <location>
        <begin position="123"/>
        <end position="140"/>
    </location>
</feature>
<dbReference type="InParanoid" id="B9SDD1"/>
<accession>B9SDD1</accession>
<dbReference type="STRING" id="3988.B9SDD1"/>
<dbReference type="OMA" id="HYNADGD"/>
<dbReference type="Gene3D" id="1.20.5.650">
    <property type="entry name" value="Single helix bin"/>
    <property type="match status" value="1"/>
</dbReference>
<dbReference type="Proteomes" id="UP000008311">
    <property type="component" value="Unassembled WGS sequence"/>
</dbReference>
<name>B9SDD1_RICCO</name>
<evidence type="ECO:0000313" key="3">
    <source>
        <dbReference type="Proteomes" id="UP000008311"/>
    </source>
</evidence>
<reference evidence="3" key="1">
    <citation type="journal article" date="2010" name="Nat. Biotechnol.">
        <title>Draft genome sequence of the oilseed species Ricinus communis.</title>
        <authorList>
            <person name="Chan A.P."/>
            <person name="Crabtree J."/>
            <person name="Zhao Q."/>
            <person name="Lorenzi H."/>
            <person name="Orvis J."/>
            <person name="Puiu D."/>
            <person name="Melake-Berhan A."/>
            <person name="Jones K.M."/>
            <person name="Redman J."/>
            <person name="Chen G."/>
            <person name="Cahoon E.B."/>
            <person name="Gedil M."/>
            <person name="Stanke M."/>
            <person name="Haas B.J."/>
            <person name="Wortman J.R."/>
            <person name="Fraser-Liggett C.M."/>
            <person name="Ravel J."/>
            <person name="Rabinowicz P.D."/>
        </authorList>
    </citation>
    <scope>NUCLEOTIDE SEQUENCE [LARGE SCALE GENOMIC DNA]</scope>
    <source>
        <strain evidence="3">cv. Hale</strain>
    </source>
</reference>
<feature type="region of interest" description="Disordered" evidence="1">
    <location>
        <begin position="41"/>
        <end position="84"/>
    </location>
</feature>
<organism evidence="2 3">
    <name type="scientific">Ricinus communis</name>
    <name type="common">Castor bean</name>
    <dbReference type="NCBI Taxonomy" id="3988"/>
    <lineage>
        <taxon>Eukaryota</taxon>
        <taxon>Viridiplantae</taxon>
        <taxon>Streptophyta</taxon>
        <taxon>Embryophyta</taxon>
        <taxon>Tracheophyta</taxon>
        <taxon>Spermatophyta</taxon>
        <taxon>Magnoliopsida</taxon>
        <taxon>eudicotyledons</taxon>
        <taxon>Gunneridae</taxon>
        <taxon>Pentapetalae</taxon>
        <taxon>rosids</taxon>
        <taxon>fabids</taxon>
        <taxon>Malpighiales</taxon>
        <taxon>Euphorbiaceae</taxon>
        <taxon>Acalyphoideae</taxon>
        <taxon>Acalypheae</taxon>
        <taxon>Ricinus</taxon>
    </lineage>
</organism>